<evidence type="ECO:0000256" key="1">
    <source>
        <dbReference type="SAM" id="MobiDB-lite"/>
    </source>
</evidence>
<feature type="compositionally biased region" description="Basic and acidic residues" evidence="1">
    <location>
        <begin position="93"/>
        <end position="107"/>
    </location>
</feature>
<evidence type="ECO:0000313" key="3">
    <source>
        <dbReference type="Proteomes" id="UP001153709"/>
    </source>
</evidence>
<proteinExistence type="predicted"/>
<dbReference type="Proteomes" id="UP001153709">
    <property type="component" value="Chromosome 10"/>
</dbReference>
<feature type="region of interest" description="Disordered" evidence="1">
    <location>
        <begin position="85"/>
        <end position="117"/>
    </location>
</feature>
<organism evidence="2 3">
    <name type="scientific">Diabrotica balteata</name>
    <name type="common">Banded cucumber beetle</name>
    <dbReference type="NCBI Taxonomy" id="107213"/>
    <lineage>
        <taxon>Eukaryota</taxon>
        <taxon>Metazoa</taxon>
        <taxon>Ecdysozoa</taxon>
        <taxon>Arthropoda</taxon>
        <taxon>Hexapoda</taxon>
        <taxon>Insecta</taxon>
        <taxon>Pterygota</taxon>
        <taxon>Neoptera</taxon>
        <taxon>Endopterygota</taxon>
        <taxon>Coleoptera</taxon>
        <taxon>Polyphaga</taxon>
        <taxon>Cucujiformia</taxon>
        <taxon>Chrysomeloidea</taxon>
        <taxon>Chrysomelidae</taxon>
        <taxon>Galerucinae</taxon>
        <taxon>Diabroticina</taxon>
        <taxon>Diabroticites</taxon>
        <taxon>Diabrotica</taxon>
    </lineage>
</organism>
<keyword evidence="3" id="KW-1185">Reference proteome</keyword>
<accession>A0A9N9SS76</accession>
<dbReference type="AlphaFoldDB" id="A0A9N9SS76"/>
<protein>
    <submittedName>
        <fullName evidence="2">Uncharacterized protein</fullName>
    </submittedName>
</protein>
<dbReference type="EMBL" id="OU898285">
    <property type="protein sequence ID" value="CAG9828384.1"/>
    <property type="molecule type" value="Genomic_DNA"/>
</dbReference>
<feature type="compositionally biased region" description="Acidic residues" evidence="1">
    <location>
        <begin position="47"/>
        <end position="59"/>
    </location>
</feature>
<name>A0A9N9SS76_DIABA</name>
<evidence type="ECO:0000313" key="2">
    <source>
        <dbReference type="EMBL" id="CAG9828384.1"/>
    </source>
</evidence>
<reference evidence="2" key="1">
    <citation type="submission" date="2022-01" db="EMBL/GenBank/DDBJ databases">
        <authorList>
            <person name="King R."/>
        </authorList>
    </citation>
    <scope>NUCLEOTIDE SEQUENCE</scope>
</reference>
<sequence length="117" mass="13578">MDTENCRTASRSKRMVQAALKKILQEKISVIRQKTKKPRCVTKDNDYIPDEGESEETETSEIKDESFSEKISVIRQKTKKPRCVTKDNNYIPEKGESEETETSRIEDESFSTLIEEQ</sequence>
<gene>
    <name evidence="2" type="ORF">DIABBA_LOCUS2310</name>
</gene>
<feature type="region of interest" description="Disordered" evidence="1">
    <location>
        <begin position="41"/>
        <end position="67"/>
    </location>
</feature>